<proteinExistence type="predicted"/>
<dbReference type="PANTHER" id="PTHR43649">
    <property type="entry name" value="ARABINOSE-BINDING PROTEIN-RELATED"/>
    <property type="match status" value="1"/>
</dbReference>
<dbReference type="Gene3D" id="3.40.190.10">
    <property type="entry name" value="Periplasmic binding protein-like II"/>
    <property type="match status" value="1"/>
</dbReference>
<dbReference type="InterPro" id="IPR006059">
    <property type="entry name" value="SBP"/>
</dbReference>
<reference evidence="2 3" key="1">
    <citation type="submission" date="2024-09" db="EMBL/GenBank/DDBJ databases">
        <authorList>
            <person name="Sun Q."/>
            <person name="Mori K."/>
        </authorList>
    </citation>
    <scope>NUCLEOTIDE SEQUENCE [LARGE SCALE GENOMIC DNA]</scope>
    <source>
        <strain evidence="2 3">JCM 3143</strain>
    </source>
</reference>
<accession>A0ABV5SIX3</accession>
<dbReference type="EMBL" id="JBHMBW010000108">
    <property type="protein sequence ID" value="MFB9631652.1"/>
    <property type="molecule type" value="Genomic_DNA"/>
</dbReference>
<evidence type="ECO:0000313" key="2">
    <source>
        <dbReference type="EMBL" id="MFB9631652.1"/>
    </source>
</evidence>
<name>A0ABV5SIX3_9ACTN</name>
<dbReference type="PROSITE" id="PS51257">
    <property type="entry name" value="PROKAR_LIPOPROTEIN"/>
    <property type="match status" value="1"/>
</dbReference>
<evidence type="ECO:0000313" key="3">
    <source>
        <dbReference type="Proteomes" id="UP001589532"/>
    </source>
</evidence>
<sequence>MRRTPKVFAAAAMVAALLTGCSSSESNTLTFWNPLTGDDGAYMRQIVQDYNATKPQYPVTFQPMAEADLYTKVYSVVNAEDDIPDVMIMHAARIPEFAGAGVLTTDETLTAAQPQLKRDNYQETAWDAGTVGGKSYGIPLDLHGVIMYYNKDLVAKYGAEGFLDDKVVTLDELATLKGKLPPDTYAFAGLFIPGVVDAGVRNLGGSAEPQPGKVEMTSPQFTTVYSKLVQLQKDGLIAPEDSDSMQVFNSGKALFLPDGTWGLSGHRAIKGLNFGLTNALQMSPDKPVNVLGSHQFVQLKDGSRGKERDKAVAAFVEFVRKNSLKWADSGQIPASRQVFESPEYAKYPQSFLTATSEQQSMLKIDATPHAGFISGALWNHSKDIVWGRVPVAQGLETMQKEIEAKIAEADAAGTKRD</sequence>
<gene>
    <name evidence="2" type="ORF">ACFFSA_52075</name>
</gene>
<keyword evidence="1" id="KW-0732">Signal</keyword>
<dbReference type="Pfam" id="PF13416">
    <property type="entry name" value="SBP_bac_8"/>
    <property type="match status" value="1"/>
</dbReference>
<dbReference type="PANTHER" id="PTHR43649:SF12">
    <property type="entry name" value="DIACETYLCHITOBIOSE BINDING PROTEIN DASA"/>
    <property type="match status" value="1"/>
</dbReference>
<comment type="caution">
    <text evidence="2">The sequence shown here is derived from an EMBL/GenBank/DDBJ whole genome shotgun (WGS) entry which is preliminary data.</text>
</comment>
<dbReference type="Proteomes" id="UP001589532">
    <property type="component" value="Unassembled WGS sequence"/>
</dbReference>
<dbReference type="InterPro" id="IPR050490">
    <property type="entry name" value="Bact_solute-bd_prot1"/>
</dbReference>
<feature type="chain" id="PRO_5045574497" evidence="1">
    <location>
        <begin position="25"/>
        <end position="417"/>
    </location>
</feature>
<dbReference type="RefSeq" id="WP_344994344.1">
    <property type="nucleotide sequence ID" value="NZ_BAAAXV010000008.1"/>
</dbReference>
<feature type="signal peptide" evidence="1">
    <location>
        <begin position="1"/>
        <end position="24"/>
    </location>
</feature>
<evidence type="ECO:0000256" key="1">
    <source>
        <dbReference type="SAM" id="SignalP"/>
    </source>
</evidence>
<protein>
    <submittedName>
        <fullName evidence="2">Extracellular solute-binding protein</fullName>
    </submittedName>
</protein>
<dbReference type="SUPFAM" id="SSF53850">
    <property type="entry name" value="Periplasmic binding protein-like II"/>
    <property type="match status" value="1"/>
</dbReference>
<organism evidence="2 3">
    <name type="scientific">Nonomuraea helvata</name>
    <dbReference type="NCBI Taxonomy" id="37484"/>
    <lineage>
        <taxon>Bacteria</taxon>
        <taxon>Bacillati</taxon>
        <taxon>Actinomycetota</taxon>
        <taxon>Actinomycetes</taxon>
        <taxon>Streptosporangiales</taxon>
        <taxon>Streptosporangiaceae</taxon>
        <taxon>Nonomuraea</taxon>
    </lineage>
</organism>
<keyword evidence="3" id="KW-1185">Reference proteome</keyword>